<accession>A0ABS3BCN8</accession>
<proteinExistence type="predicted"/>
<protein>
    <submittedName>
        <fullName evidence="1">Uncharacterized protein</fullName>
    </submittedName>
</protein>
<dbReference type="RefSeq" id="WP_206231053.1">
    <property type="nucleotide sequence ID" value="NZ_JAFIWB010000037.1"/>
</dbReference>
<organism evidence="1 2">
    <name type="scientific">Xanthomonas bonasiae</name>
    <dbReference type="NCBI Taxonomy" id="2810351"/>
    <lineage>
        <taxon>Bacteria</taxon>
        <taxon>Pseudomonadati</taxon>
        <taxon>Pseudomonadota</taxon>
        <taxon>Gammaproteobacteria</taxon>
        <taxon>Lysobacterales</taxon>
        <taxon>Lysobacteraceae</taxon>
        <taxon>Xanthomonas</taxon>
    </lineage>
</organism>
<dbReference type="Proteomes" id="UP000695802">
    <property type="component" value="Unassembled WGS sequence"/>
</dbReference>
<reference evidence="1 2" key="1">
    <citation type="submission" date="2021-02" db="EMBL/GenBank/DDBJ databases">
        <title>Taxonomically Unique Crown Gall-Associated Xanthomonas Stains Have Deficiency in Virulence Repertories.</title>
        <authorList>
            <person name="Mafakheri H."/>
            <person name="Taghavi S.M."/>
            <person name="Dimkic I."/>
            <person name="Nemanja K."/>
            <person name="Osdaghi E."/>
        </authorList>
    </citation>
    <scope>NUCLEOTIDE SEQUENCE [LARGE SCALE GENOMIC DNA]</scope>
    <source>
        <strain evidence="1 2">FX4</strain>
    </source>
</reference>
<gene>
    <name evidence="1" type="ORF">JR064_21330</name>
</gene>
<dbReference type="EMBL" id="JAFIWB010000037">
    <property type="protein sequence ID" value="MBN6104709.1"/>
    <property type="molecule type" value="Genomic_DNA"/>
</dbReference>
<evidence type="ECO:0000313" key="2">
    <source>
        <dbReference type="Proteomes" id="UP000695802"/>
    </source>
</evidence>
<sequence length="137" mass="15036">MVLIGFLVFAPANAGSSCDTRDLVVVGLDVVKGKEVMKVNDVVPKSGAAFDEFFSACARKTVVLANPDTKISQLLNIRFFLGKIGLTADKDNFFVFFAVPGGRTMIYMETFATIKYTNDKEELLKITENPPQESNCL</sequence>
<name>A0ABS3BCN8_9XANT</name>
<evidence type="ECO:0000313" key="1">
    <source>
        <dbReference type="EMBL" id="MBN6104709.1"/>
    </source>
</evidence>
<comment type="caution">
    <text evidence="1">The sequence shown here is derived from an EMBL/GenBank/DDBJ whole genome shotgun (WGS) entry which is preliminary data.</text>
</comment>
<keyword evidence="2" id="KW-1185">Reference proteome</keyword>